<keyword evidence="3" id="KW-1185">Reference proteome</keyword>
<dbReference type="EMBL" id="JAGQDC010000008">
    <property type="protein sequence ID" value="MCL1029769.1"/>
    <property type="molecule type" value="Genomic_DNA"/>
</dbReference>
<keyword evidence="1" id="KW-0732">Signal</keyword>
<organism evidence="2 3">
    <name type="scientific">Serratia silvae</name>
    <dbReference type="NCBI Taxonomy" id="2824122"/>
    <lineage>
        <taxon>Bacteria</taxon>
        <taxon>Pseudomonadati</taxon>
        <taxon>Pseudomonadota</taxon>
        <taxon>Gammaproteobacteria</taxon>
        <taxon>Enterobacterales</taxon>
        <taxon>Yersiniaceae</taxon>
        <taxon>Serratia</taxon>
    </lineage>
</organism>
<accession>A0ABT0KCM4</accession>
<dbReference type="RefSeq" id="WP_248945975.1">
    <property type="nucleotide sequence ID" value="NZ_CBCSGY010000003.1"/>
</dbReference>
<protein>
    <submittedName>
        <fullName evidence="2">DUF2884 domain-containing protein</fullName>
    </submittedName>
</protein>
<sequence>MLKRTGLALLLLTASQAHAEYQCSVRPQDDVIISPQTVQVVGASGNLQITADGDVTRDGKALSLNDSQRQKAFSYQNALRKDLPWIDQGAQQHLEKARVALDKVIVQQLGTDSNVRNRLTTLNDQLKQQMNRIIEHRSDGLTFHHKAIAQVEQDGRNIVQQSMGGVLQDSLNEMGVKQVANSNGNPLQAIMGNLGGLQQAIKNEWNNQEQDFQNFGRDVCNRVTALETQRKDLVKALN</sequence>
<reference evidence="2" key="1">
    <citation type="submission" date="2021-04" db="EMBL/GenBank/DDBJ databases">
        <title>Genome sequence of Serratia sp. arafor3.</title>
        <authorList>
            <person name="Besaury L."/>
        </authorList>
    </citation>
    <scope>NUCLEOTIDE SEQUENCE</scope>
    <source>
        <strain evidence="2">Arafor3</strain>
    </source>
</reference>
<gene>
    <name evidence="2" type="ORF">KAJ71_12155</name>
</gene>
<dbReference type="Proteomes" id="UP001165275">
    <property type="component" value="Unassembled WGS sequence"/>
</dbReference>
<evidence type="ECO:0000313" key="2">
    <source>
        <dbReference type="EMBL" id="MCL1029769.1"/>
    </source>
</evidence>
<dbReference type="Pfam" id="PF11101">
    <property type="entry name" value="DUF2884"/>
    <property type="match status" value="1"/>
</dbReference>
<dbReference type="InterPro" id="IPR021307">
    <property type="entry name" value="DUF2884"/>
</dbReference>
<proteinExistence type="predicted"/>
<comment type="caution">
    <text evidence="2">The sequence shown here is derived from an EMBL/GenBank/DDBJ whole genome shotgun (WGS) entry which is preliminary data.</text>
</comment>
<dbReference type="NCBIfam" id="NF007913">
    <property type="entry name" value="PRK10626.1"/>
    <property type="match status" value="1"/>
</dbReference>
<feature type="signal peptide" evidence="1">
    <location>
        <begin position="1"/>
        <end position="19"/>
    </location>
</feature>
<evidence type="ECO:0000313" key="3">
    <source>
        <dbReference type="Proteomes" id="UP001165275"/>
    </source>
</evidence>
<evidence type="ECO:0000256" key="1">
    <source>
        <dbReference type="SAM" id="SignalP"/>
    </source>
</evidence>
<feature type="chain" id="PRO_5046546035" evidence="1">
    <location>
        <begin position="20"/>
        <end position="238"/>
    </location>
</feature>
<name>A0ABT0KCM4_9GAMM</name>